<sequence length="407" mass="45085">MNPKSLKAVAGLLAVLLLMTPISGCWERRELNETAFVLGLGLDKAPSGYRVTLQVVIPSAITPQAAGGGGGVGVPVIMSSFNVPTLYETQRQYALISSRVAYYGHIRVLVIGEELARSGIAEVLDVLKRSREPRDDYYVMVARNNTAENVLGILTPLNKLPASKLFESLEKSQNISAKTVAVPFRSLLENMLCQGKNPVLTGLEILGNSKAGKKQSSLEGTLPQARMRFSNVAVFRKDKMLGWLDDNETIGYNYVTDNVVQSTGPVEGDDGQPIVVGSLQTSTTRKVKVENGKPHIYLHVKATCNVQESESLDDLSKEETIKELERKTEERIIYRMRTAVEHINERFNADIMGFGESIYRSNPKAWARLKEEYGDDYLKSLPIHYKATVRINRIGLIDKSIIGDIKE</sequence>
<evidence type="ECO:0000313" key="1">
    <source>
        <dbReference type="EMBL" id="MFM9329108.1"/>
    </source>
</evidence>
<proteinExistence type="predicted"/>
<protein>
    <submittedName>
        <fullName evidence="1">Ger(X)C family spore germination protein</fullName>
    </submittedName>
</protein>
<organism evidence="1 2">
    <name type="scientific">Paenibacillus mesotrionivorans</name>
    <dbReference type="NCBI Taxonomy" id="3160968"/>
    <lineage>
        <taxon>Bacteria</taxon>
        <taxon>Bacillati</taxon>
        <taxon>Bacillota</taxon>
        <taxon>Bacilli</taxon>
        <taxon>Bacillales</taxon>
        <taxon>Paenibacillaceae</taxon>
        <taxon>Paenibacillus</taxon>
    </lineage>
</organism>
<accession>A0ACC7NWP0</accession>
<name>A0ACC7NWP0_9BACL</name>
<evidence type="ECO:0000313" key="2">
    <source>
        <dbReference type="Proteomes" id="UP001631969"/>
    </source>
</evidence>
<dbReference type="EMBL" id="JBJURJ010000007">
    <property type="protein sequence ID" value="MFM9329108.1"/>
    <property type="molecule type" value="Genomic_DNA"/>
</dbReference>
<comment type="caution">
    <text evidence="1">The sequence shown here is derived from an EMBL/GenBank/DDBJ whole genome shotgun (WGS) entry which is preliminary data.</text>
</comment>
<keyword evidence="2" id="KW-1185">Reference proteome</keyword>
<dbReference type="Proteomes" id="UP001631969">
    <property type="component" value="Unassembled WGS sequence"/>
</dbReference>
<reference evidence="1" key="1">
    <citation type="submission" date="2024-12" db="EMBL/GenBank/DDBJ databases">
        <authorList>
            <person name="Wu N."/>
        </authorList>
    </citation>
    <scope>NUCLEOTIDE SEQUENCE</scope>
    <source>
        <strain evidence="1">P15</strain>
    </source>
</reference>
<gene>
    <name evidence="1" type="ORF">ACI1P1_12495</name>
</gene>